<dbReference type="AlphaFoldDB" id="A0A8H4SW66"/>
<keyword evidence="2" id="KW-1185">Reference proteome</keyword>
<evidence type="ECO:0000313" key="1">
    <source>
        <dbReference type="EMBL" id="KAF4946690.1"/>
    </source>
</evidence>
<reference evidence="1" key="1">
    <citation type="journal article" date="2020" name="BMC Genomics">
        <title>Correction to: Identification and distribution of gene clusters required for synthesis of sphingolipid metabolism inhibitors in diverse species of the filamentous fungus Fusarium.</title>
        <authorList>
            <person name="Kim H.S."/>
            <person name="Lohmar J.M."/>
            <person name="Busman M."/>
            <person name="Brown D.W."/>
            <person name="Naumann T.A."/>
            <person name="Divon H.H."/>
            <person name="Lysoe E."/>
            <person name="Uhlig S."/>
            <person name="Proctor R.H."/>
        </authorList>
    </citation>
    <scope>NUCLEOTIDE SEQUENCE</scope>
    <source>
        <strain evidence="1">NRRL 20472</strain>
    </source>
</reference>
<dbReference type="EMBL" id="JABEXW010001143">
    <property type="protein sequence ID" value="KAF4946690.1"/>
    <property type="molecule type" value="Genomic_DNA"/>
</dbReference>
<evidence type="ECO:0000313" key="2">
    <source>
        <dbReference type="Proteomes" id="UP000622797"/>
    </source>
</evidence>
<gene>
    <name evidence="1" type="ORF">FSARC_14128</name>
</gene>
<accession>A0A8H4SW66</accession>
<comment type="caution">
    <text evidence="1">The sequence shown here is derived from an EMBL/GenBank/DDBJ whole genome shotgun (WGS) entry which is preliminary data.</text>
</comment>
<dbReference type="Proteomes" id="UP000622797">
    <property type="component" value="Unassembled WGS sequence"/>
</dbReference>
<reference evidence="1" key="2">
    <citation type="submission" date="2020-05" db="EMBL/GenBank/DDBJ databases">
        <authorList>
            <person name="Kim H.-S."/>
            <person name="Proctor R.H."/>
            <person name="Brown D.W."/>
        </authorList>
    </citation>
    <scope>NUCLEOTIDE SEQUENCE</scope>
    <source>
        <strain evidence="1">NRRL 20472</strain>
    </source>
</reference>
<name>A0A8H4SW66_9HYPO</name>
<sequence length="100" mass="11009">MTGNNNAPTIALVSMTIQLGLISEELDDLVTPADNVTSSVYLIWSSMNRLGKIIGELVIATIYFDPPVSVFEALTSSLQVRDMCAQHFEEHGMQVNQLPR</sequence>
<protein>
    <submittedName>
        <fullName evidence="1">Uncharacterized protein</fullName>
    </submittedName>
</protein>
<proteinExistence type="predicted"/>
<organism evidence="1 2">
    <name type="scientific">Fusarium sarcochroum</name>
    <dbReference type="NCBI Taxonomy" id="1208366"/>
    <lineage>
        <taxon>Eukaryota</taxon>
        <taxon>Fungi</taxon>
        <taxon>Dikarya</taxon>
        <taxon>Ascomycota</taxon>
        <taxon>Pezizomycotina</taxon>
        <taxon>Sordariomycetes</taxon>
        <taxon>Hypocreomycetidae</taxon>
        <taxon>Hypocreales</taxon>
        <taxon>Nectriaceae</taxon>
        <taxon>Fusarium</taxon>
        <taxon>Fusarium lateritium species complex</taxon>
    </lineage>
</organism>